<evidence type="ECO:0000313" key="10">
    <source>
        <dbReference type="Proteomes" id="UP000657385"/>
    </source>
</evidence>
<dbReference type="Proteomes" id="UP000657385">
    <property type="component" value="Unassembled WGS sequence"/>
</dbReference>
<feature type="domain" description="ABC3 transporter permease C-terminal" evidence="8">
    <location>
        <begin position="258"/>
        <end position="374"/>
    </location>
</feature>
<organism evidence="9 10">
    <name type="scientific">Streptacidiphilus fuscans</name>
    <dbReference type="NCBI Taxonomy" id="2789292"/>
    <lineage>
        <taxon>Bacteria</taxon>
        <taxon>Bacillati</taxon>
        <taxon>Actinomycetota</taxon>
        <taxon>Actinomycetes</taxon>
        <taxon>Kitasatosporales</taxon>
        <taxon>Streptomycetaceae</taxon>
        <taxon>Streptacidiphilus</taxon>
    </lineage>
</organism>
<keyword evidence="2" id="KW-1003">Cell membrane</keyword>
<reference evidence="9" key="1">
    <citation type="submission" date="2020-11" db="EMBL/GenBank/DDBJ databases">
        <title>Isolation and identification of active actinomycetes.</title>
        <authorList>
            <person name="Yu B."/>
        </authorList>
    </citation>
    <scope>NUCLEOTIDE SEQUENCE</scope>
    <source>
        <strain evidence="9">NEAU-YB345</strain>
    </source>
</reference>
<keyword evidence="4 7" id="KW-1133">Transmembrane helix</keyword>
<name>A0A931B966_9ACTN</name>
<comment type="subcellular location">
    <subcellularLocation>
        <location evidence="1">Cell membrane</location>
        <topology evidence="1">Multi-pass membrane protein</topology>
    </subcellularLocation>
</comment>
<dbReference type="AlphaFoldDB" id="A0A931B966"/>
<evidence type="ECO:0000256" key="4">
    <source>
        <dbReference type="ARBA" id="ARBA00022989"/>
    </source>
</evidence>
<feature type="transmembrane region" description="Helical" evidence="7">
    <location>
        <begin position="651"/>
        <end position="675"/>
    </location>
</feature>
<protein>
    <submittedName>
        <fullName evidence="9">ABC transporter permease</fullName>
    </submittedName>
</protein>
<evidence type="ECO:0000256" key="3">
    <source>
        <dbReference type="ARBA" id="ARBA00022692"/>
    </source>
</evidence>
<evidence type="ECO:0000313" key="9">
    <source>
        <dbReference type="EMBL" id="MBF9070073.1"/>
    </source>
</evidence>
<keyword evidence="10" id="KW-1185">Reference proteome</keyword>
<feature type="transmembrane region" description="Helical" evidence="7">
    <location>
        <begin position="346"/>
        <end position="366"/>
    </location>
</feature>
<evidence type="ECO:0000259" key="8">
    <source>
        <dbReference type="Pfam" id="PF02687"/>
    </source>
</evidence>
<dbReference type="RefSeq" id="WP_196195234.1">
    <property type="nucleotide sequence ID" value="NZ_JADPRT010000007.1"/>
</dbReference>
<feature type="transmembrane region" description="Helical" evidence="7">
    <location>
        <begin position="422"/>
        <end position="446"/>
    </location>
</feature>
<dbReference type="GO" id="GO:0022857">
    <property type="term" value="F:transmembrane transporter activity"/>
    <property type="evidence" value="ECO:0007669"/>
    <property type="project" value="TreeGrafter"/>
</dbReference>
<accession>A0A931B966</accession>
<gene>
    <name evidence="9" type="ORF">I2501_18785</name>
</gene>
<dbReference type="InterPro" id="IPR003838">
    <property type="entry name" value="ABC3_permease_C"/>
</dbReference>
<feature type="transmembrane region" description="Helical" evidence="7">
    <location>
        <begin position="252"/>
        <end position="281"/>
    </location>
</feature>
<dbReference type="GO" id="GO:0005886">
    <property type="term" value="C:plasma membrane"/>
    <property type="evidence" value="ECO:0007669"/>
    <property type="project" value="UniProtKB-SubCell"/>
</dbReference>
<proteinExistence type="inferred from homology"/>
<feature type="transmembrane region" description="Helical" evidence="7">
    <location>
        <begin position="750"/>
        <end position="773"/>
    </location>
</feature>
<sequence>MSALGRVVRSGVGRKRVQTLVMVLTTMTAVTACLLAAGLLLASRGPFDRAFDAQHGAHLALRFDGGSVDAAQLDATAHVQGVTATAGPYPAVTLHPAVGSDAFLPAGDPLPATTLVGRPIDGPLDDLRVTEGHWLTGPGQVVLPDGNSPLALGDRMTFPDLPGHPTLTVVGLAASVTGSADGWVSPDEIPALTAHGTVPDQQMLYRFADAGSATQLDADRAAVAAALPAGAVTAADSYLDARQAADKTSATFVPFLVAFGVLGLCMSVLVIGVVVSGAVAAGRRRIGVLKSLGFTPAQVVRAYLGTALIPAGVGAVLGVLFGNALAIPLMGVTNKALNSVSTGIPVWLDLVVPLATLVAVAGTALVPALRAGRLSTVEALTVGRGGQTRTTGRAVQQLLARWPLPRALSLGLSTPFARPGRALTVAAAVTLGTIGVTFGVGLAISLNGVQQGISQDNAGAVIILPGLPAPGSRPKVVTAADLARAADLINSEPGTSAWFSTTTDRLDLAGHTGQAQVVAYQGDSSFGELQLVSGSWFQAPGEAVAPSSFLTANGVHVGDTVTLGQGGRTARVRIVGEVLSLHDELLTDRSSLTPLGLDYLAGMSQFDIALKPGTDQASYADSLSRALAPYGMAAIPNSQPPSVVVLSMDTLASLLTLMLVAVAGLGVLNTVLLDTRERVHDLGVLKSLGMAPRQTVGMVLTSVSISGLAAGLVGVPIGIALHDSVLPAMARAAGTDVPGVDLAVYHAPELIPLVLGGLVLATLGALAPATWAARSRTATALRTE</sequence>
<evidence type="ECO:0000256" key="5">
    <source>
        <dbReference type="ARBA" id="ARBA00023136"/>
    </source>
</evidence>
<feature type="transmembrane region" description="Helical" evidence="7">
    <location>
        <begin position="302"/>
        <end position="326"/>
    </location>
</feature>
<feature type="transmembrane region" description="Helical" evidence="7">
    <location>
        <begin position="696"/>
        <end position="721"/>
    </location>
</feature>
<dbReference type="PANTHER" id="PTHR30572:SF4">
    <property type="entry name" value="ABC TRANSPORTER PERMEASE YTRF"/>
    <property type="match status" value="1"/>
</dbReference>
<keyword evidence="5 7" id="KW-0472">Membrane</keyword>
<feature type="domain" description="ABC3 transporter permease C-terminal" evidence="8">
    <location>
        <begin position="655"/>
        <end position="776"/>
    </location>
</feature>
<feature type="transmembrane region" description="Helical" evidence="7">
    <location>
        <begin position="20"/>
        <end position="42"/>
    </location>
</feature>
<evidence type="ECO:0000256" key="1">
    <source>
        <dbReference type="ARBA" id="ARBA00004651"/>
    </source>
</evidence>
<comment type="caution">
    <text evidence="9">The sequence shown here is derived from an EMBL/GenBank/DDBJ whole genome shotgun (WGS) entry which is preliminary data.</text>
</comment>
<keyword evidence="3 7" id="KW-0812">Transmembrane</keyword>
<dbReference type="PANTHER" id="PTHR30572">
    <property type="entry name" value="MEMBRANE COMPONENT OF TRANSPORTER-RELATED"/>
    <property type="match status" value="1"/>
</dbReference>
<comment type="similarity">
    <text evidence="6">Belongs to the ABC-4 integral membrane protein family.</text>
</comment>
<evidence type="ECO:0000256" key="7">
    <source>
        <dbReference type="SAM" id="Phobius"/>
    </source>
</evidence>
<evidence type="ECO:0000256" key="2">
    <source>
        <dbReference type="ARBA" id="ARBA00022475"/>
    </source>
</evidence>
<dbReference type="PROSITE" id="PS51257">
    <property type="entry name" value="PROKAR_LIPOPROTEIN"/>
    <property type="match status" value="1"/>
</dbReference>
<dbReference type="EMBL" id="JADPRT010000007">
    <property type="protein sequence ID" value="MBF9070073.1"/>
    <property type="molecule type" value="Genomic_DNA"/>
</dbReference>
<dbReference type="InterPro" id="IPR050250">
    <property type="entry name" value="Macrolide_Exporter_MacB"/>
</dbReference>
<dbReference type="Pfam" id="PF02687">
    <property type="entry name" value="FtsX"/>
    <property type="match status" value="2"/>
</dbReference>
<evidence type="ECO:0000256" key="6">
    <source>
        <dbReference type="ARBA" id="ARBA00038076"/>
    </source>
</evidence>